<comment type="function">
    <text evidence="7">Part of the tripartite ATP-independent periplasmic (TRAP) transport system.</text>
</comment>
<keyword evidence="10" id="KW-1185">Reference proteome</keyword>
<evidence type="ECO:0000256" key="6">
    <source>
        <dbReference type="ARBA" id="ARBA00023136"/>
    </source>
</evidence>
<dbReference type="InterPro" id="IPR010656">
    <property type="entry name" value="DctM"/>
</dbReference>
<comment type="subunit">
    <text evidence="7">The complex comprises the extracytoplasmic solute receptor protein and the two transmembrane proteins.</text>
</comment>
<keyword evidence="2" id="KW-1003">Cell membrane</keyword>
<feature type="transmembrane region" description="Helical" evidence="7">
    <location>
        <begin position="354"/>
        <end position="375"/>
    </location>
</feature>
<dbReference type="STRING" id="735517.SAMN05444272_3946"/>
<dbReference type="RefSeq" id="WP_073015064.1">
    <property type="nucleotide sequence ID" value="NZ_FRBW01000005.1"/>
</dbReference>
<evidence type="ECO:0000256" key="4">
    <source>
        <dbReference type="ARBA" id="ARBA00022692"/>
    </source>
</evidence>
<dbReference type="NCBIfam" id="TIGR00786">
    <property type="entry name" value="dctM"/>
    <property type="match status" value="1"/>
</dbReference>
<dbReference type="GO" id="GO:0005886">
    <property type="term" value="C:plasma membrane"/>
    <property type="evidence" value="ECO:0007669"/>
    <property type="project" value="UniProtKB-SubCell"/>
</dbReference>
<accession>A0A1M7NSN8</accession>
<keyword evidence="6 7" id="KW-0472">Membrane</keyword>
<protein>
    <recommendedName>
        <fullName evidence="7">TRAP transporter large permease protein</fullName>
    </recommendedName>
</protein>
<feature type="transmembrane region" description="Helical" evidence="7">
    <location>
        <begin position="170"/>
        <end position="192"/>
    </location>
</feature>
<name>A0A1M7NSN8_9HYPH</name>
<dbReference type="OrthoDB" id="9790209at2"/>
<evidence type="ECO:0000259" key="8">
    <source>
        <dbReference type="Pfam" id="PF06808"/>
    </source>
</evidence>
<keyword evidence="4 7" id="KW-0812">Transmembrane</keyword>
<evidence type="ECO:0000256" key="1">
    <source>
        <dbReference type="ARBA" id="ARBA00004429"/>
    </source>
</evidence>
<comment type="similarity">
    <text evidence="7">Belongs to the TRAP transporter large permease family.</text>
</comment>
<evidence type="ECO:0000313" key="10">
    <source>
        <dbReference type="Proteomes" id="UP000186002"/>
    </source>
</evidence>
<reference evidence="9 10" key="1">
    <citation type="submission" date="2016-11" db="EMBL/GenBank/DDBJ databases">
        <authorList>
            <person name="Jaros S."/>
            <person name="Januszkiewicz K."/>
            <person name="Wedrychowicz H."/>
        </authorList>
    </citation>
    <scope>NUCLEOTIDE SEQUENCE [LARGE SCALE GENOMIC DNA]</scope>
    <source>
        <strain evidence="9 10">DSM 22153</strain>
    </source>
</reference>
<feature type="transmembrane region" description="Helical" evidence="7">
    <location>
        <begin position="239"/>
        <end position="255"/>
    </location>
</feature>
<sequence length="427" mass="45640">MLLTSVLILFFLLLLAGVPIYLVLSGLAAMVWLVEGDPLVSLGQQYANHLNSYTLVAVPLFVIAATFMQRGGVARALIDMASAWVGRTRGALGIVCILATAVFAAISGSSVATALAIGAVLIPAMRDRGYPISFATGTIGAGGTLGILIPPSLAMLIYGIIVDESVPRLFLAGVVPGLIQAALLIAYVRFFAVRNNLPVEDKLDRKQFIRANVRAMPALLVPVIILGGIYSGLVTISEAAGLSAVVALIVSLLFYREIKLLDVLPILADGVRQTGVIIFIVLGALTFAHWLTGAGVTRVLVEFVESMDLSAWEFLIIANLIMFILGMFLEVISVILIFVPLIVPVILQLDIDPIHFGVILVVNMEIALLTPPVGMNLFVLKSVANTGIEKVIKGMVPYIILMLFLLVFITFVPAVSTWLPNLVFGAR</sequence>
<feature type="transmembrane region" description="Helical" evidence="7">
    <location>
        <begin position="276"/>
        <end position="296"/>
    </location>
</feature>
<dbReference type="PANTHER" id="PTHR33362:SF5">
    <property type="entry name" value="C4-DICARBOXYLATE TRAP TRANSPORTER LARGE PERMEASE PROTEIN DCTM"/>
    <property type="match status" value="1"/>
</dbReference>
<evidence type="ECO:0000256" key="7">
    <source>
        <dbReference type="RuleBase" id="RU369079"/>
    </source>
</evidence>
<evidence type="ECO:0000256" key="3">
    <source>
        <dbReference type="ARBA" id="ARBA00022519"/>
    </source>
</evidence>
<dbReference type="AlphaFoldDB" id="A0A1M7NSN8"/>
<organism evidence="9 10">
    <name type="scientific">Roseibium suaedae</name>
    <dbReference type="NCBI Taxonomy" id="735517"/>
    <lineage>
        <taxon>Bacteria</taxon>
        <taxon>Pseudomonadati</taxon>
        <taxon>Pseudomonadota</taxon>
        <taxon>Alphaproteobacteria</taxon>
        <taxon>Hyphomicrobiales</taxon>
        <taxon>Stappiaceae</taxon>
        <taxon>Roseibium</taxon>
    </lineage>
</organism>
<keyword evidence="7" id="KW-0813">Transport</keyword>
<dbReference type="EMBL" id="FRBW01000005">
    <property type="protein sequence ID" value="SHN06929.1"/>
    <property type="molecule type" value="Genomic_DNA"/>
</dbReference>
<feature type="transmembrane region" description="Helical" evidence="7">
    <location>
        <begin position="6"/>
        <end position="33"/>
    </location>
</feature>
<keyword evidence="5 7" id="KW-1133">Transmembrane helix</keyword>
<feature type="transmembrane region" description="Helical" evidence="7">
    <location>
        <begin position="316"/>
        <end position="347"/>
    </location>
</feature>
<dbReference type="PIRSF" id="PIRSF006066">
    <property type="entry name" value="HI0050"/>
    <property type="match status" value="1"/>
</dbReference>
<gene>
    <name evidence="9" type="ORF">SAMN05444272_3946</name>
</gene>
<evidence type="ECO:0000256" key="5">
    <source>
        <dbReference type="ARBA" id="ARBA00022989"/>
    </source>
</evidence>
<feature type="transmembrane region" description="Helical" evidence="7">
    <location>
        <begin position="53"/>
        <end position="71"/>
    </location>
</feature>
<dbReference type="Pfam" id="PF06808">
    <property type="entry name" value="DctM"/>
    <property type="match status" value="1"/>
</dbReference>
<dbReference type="PANTHER" id="PTHR33362">
    <property type="entry name" value="SIALIC ACID TRAP TRANSPORTER PERMEASE PROTEIN SIAT-RELATED"/>
    <property type="match status" value="1"/>
</dbReference>
<dbReference type="Proteomes" id="UP000186002">
    <property type="component" value="Unassembled WGS sequence"/>
</dbReference>
<feature type="domain" description="TRAP C4-dicarboxylate transport system permease DctM subunit" evidence="8">
    <location>
        <begin position="7"/>
        <end position="414"/>
    </location>
</feature>
<feature type="transmembrane region" description="Helical" evidence="7">
    <location>
        <begin position="213"/>
        <end position="233"/>
    </location>
</feature>
<feature type="transmembrane region" description="Helical" evidence="7">
    <location>
        <begin position="91"/>
        <end position="122"/>
    </location>
</feature>
<evidence type="ECO:0000313" key="9">
    <source>
        <dbReference type="EMBL" id="SHN06929.1"/>
    </source>
</evidence>
<feature type="transmembrane region" description="Helical" evidence="7">
    <location>
        <begin position="134"/>
        <end position="158"/>
    </location>
</feature>
<comment type="subcellular location">
    <subcellularLocation>
        <location evidence="1 7">Cell inner membrane</location>
        <topology evidence="1 7">Multi-pass membrane protein</topology>
    </subcellularLocation>
</comment>
<dbReference type="GO" id="GO:0022857">
    <property type="term" value="F:transmembrane transporter activity"/>
    <property type="evidence" value="ECO:0007669"/>
    <property type="project" value="UniProtKB-UniRule"/>
</dbReference>
<proteinExistence type="inferred from homology"/>
<evidence type="ECO:0000256" key="2">
    <source>
        <dbReference type="ARBA" id="ARBA00022475"/>
    </source>
</evidence>
<feature type="transmembrane region" description="Helical" evidence="7">
    <location>
        <begin position="395"/>
        <end position="419"/>
    </location>
</feature>
<dbReference type="InterPro" id="IPR004681">
    <property type="entry name" value="TRAP_DctM"/>
</dbReference>
<keyword evidence="3 7" id="KW-0997">Cell inner membrane</keyword>